<feature type="signal peptide" evidence="3">
    <location>
        <begin position="1"/>
        <end position="23"/>
    </location>
</feature>
<sequence length="777" mass="81655">MIAPPGRLLWLGAFLCCALSLMAGGMPVARAAAAPLGSGELCATSTTGAVIVTAECLDATYADAVIESEEDVTSPTTLHIVRGYFEGTSSRFAVYLPPAGQWQGRFFQYTYPLTDENAADETILFGVNSGGYTVQASGSSGYRHAAAAAKVSREIAASYYGDDGRHIYGYLYGPSGGSFQTVGAVENTTGVWDGFVPTVMGTPVSIPNNFFIRAMGRLVLGDVRQQISGAVLNGSDPYAGLNDAQTLMLEEMTALGVQLEGWEDPDYLLGYSFDDGLLGYVAMVKRMDPTYADDFWNESGYLGTEDSPLGEVVRAALVDTTLSVTAVERDGAGSPAALMTEGFPAGALDEGLDMQVLDNDGAPVGELVGTLDATTGRIHLDEGSDAAALAALAEGIQIAADNRWSIAVRSYYRHQLPPQEEGFTVYNRFYDDAGEPLYPQRQSRIAGMMASSISGGATYSGLFQGKVILMSNLQDVDAYTWHAPWYVERVRSAQGDAGVDERLRIYVNENADHLEGPVTGEKSTRIVSYDPMVQRALRELVAWVEEDVEPASSTSYTVAGGQVVLPSTAAERAGVQPVVTLAADTTTAEVGQPVRFEVSADMPASAGEVVRIDWEFTGTGDYVEAMQTSEENVRASVEHVFAEPGAYWVTVRATSAAAENSDSFAQVQNLARVRVVVRETGGQSDPTPMSTPSATDAAPTPLATRPAVQSASTIAPSTAVTASATVPGAAVSATPTPSAASGSAKTLARTGVPAVALMAGAVSVLALGALLVARRRA</sequence>
<dbReference type="InterPro" id="IPR013783">
    <property type="entry name" value="Ig-like_fold"/>
</dbReference>
<dbReference type="GO" id="GO:0005975">
    <property type="term" value="P:carbohydrate metabolic process"/>
    <property type="evidence" value="ECO:0007669"/>
    <property type="project" value="UniProtKB-ARBA"/>
</dbReference>
<dbReference type="InterPro" id="IPR035986">
    <property type="entry name" value="PKD_dom_sf"/>
</dbReference>
<name>A0A1L7R7Z0_9ACTO</name>
<dbReference type="RefSeq" id="WP_210578165.1">
    <property type="nucleotide sequence ID" value="NZ_LK995460.1"/>
</dbReference>
<keyword evidence="2" id="KW-0472">Membrane</keyword>
<feature type="region of interest" description="Disordered" evidence="1">
    <location>
        <begin position="680"/>
        <end position="711"/>
    </location>
</feature>
<proteinExistence type="predicted"/>
<accession>A0A1L7R7Z0</accession>
<dbReference type="Pfam" id="PF00801">
    <property type="entry name" value="PKD"/>
    <property type="match status" value="1"/>
</dbReference>
<keyword evidence="2" id="KW-0812">Transmembrane</keyword>
<organism evidence="5">
    <name type="scientific">Actinomyces succiniciruminis</name>
    <dbReference type="NCBI Taxonomy" id="1522002"/>
    <lineage>
        <taxon>Bacteria</taxon>
        <taxon>Bacillati</taxon>
        <taxon>Actinomycetota</taxon>
        <taxon>Actinomycetes</taxon>
        <taxon>Actinomycetales</taxon>
        <taxon>Actinomycetaceae</taxon>
        <taxon>Actinomyces</taxon>
    </lineage>
</organism>
<protein>
    <submittedName>
        <fullName evidence="5">Tat pathway signal sequence domain protein</fullName>
    </submittedName>
</protein>
<dbReference type="Gene3D" id="2.60.40.10">
    <property type="entry name" value="Immunoglobulins"/>
    <property type="match status" value="1"/>
</dbReference>
<feature type="chain" id="PRO_5038815210" evidence="3">
    <location>
        <begin position="24"/>
        <end position="777"/>
    </location>
</feature>
<dbReference type="EMBL" id="LK995460">
    <property type="protein sequence ID" value="CED89955.1"/>
    <property type="molecule type" value="Genomic_DNA"/>
</dbReference>
<evidence type="ECO:0000256" key="2">
    <source>
        <dbReference type="SAM" id="Phobius"/>
    </source>
</evidence>
<dbReference type="InterPro" id="IPR000601">
    <property type="entry name" value="PKD_dom"/>
</dbReference>
<gene>
    <name evidence="5" type="ORF">AAM4_0060</name>
</gene>
<feature type="domain" description="PKD" evidence="4">
    <location>
        <begin position="580"/>
        <end position="662"/>
    </location>
</feature>
<keyword evidence="3" id="KW-0732">Signal</keyword>
<evidence type="ECO:0000256" key="3">
    <source>
        <dbReference type="SAM" id="SignalP"/>
    </source>
</evidence>
<evidence type="ECO:0000256" key="1">
    <source>
        <dbReference type="SAM" id="MobiDB-lite"/>
    </source>
</evidence>
<feature type="transmembrane region" description="Helical" evidence="2">
    <location>
        <begin position="751"/>
        <end position="773"/>
    </location>
</feature>
<evidence type="ECO:0000313" key="5">
    <source>
        <dbReference type="EMBL" id="CED89955.1"/>
    </source>
</evidence>
<dbReference type="SUPFAM" id="SSF49299">
    <property type="entry name" value="PKD domain"/>
    <property type="match status" value="1"/>
</dbReference>
<evidence type="ECO:0000259" key="4">
    <source>
        <dbReference type="Pfam" id="PF00801"/>
    </source>
</evidence>
<dbReference type="AlphaFoldDB" id="A0A1L7R7Z0"/>
<reference evidence="5" key="1">
    <citation type="submission" date="2014-07" db="EMBL/GenBank/DDBJ databases">
        <authorList>
            <person name="Zhang J.E."/>
            <person name="Yang H."/>
            <person name="Guo J."/>
            <person name="Deng Z."/>
            <person name="Luo H."/>
            <person name="Luo M."/>
            <person name="Zhao B."/>
        </authorList>
    </citation>
    <scope>NUCLEOTIDE SEQUENCE</scope>
    <source>
        <strain evidence="5">AM4</strain>
    </source>
</reference>
<keyword evidence="2" id="KW-1133">Transmembrane helix</keyword>
<dbReference type="CDD" id="cd00146">
    <property type="entry name" value="PKD"/>
    <property type="match status" value="1"/>
</dbReference>
<feature type="compositionally biased region" description="Polar residues" evidence="1">
    <location>
        <begin position="681"/>
        <end position="694"/>
    </location>
</feature>